<evidence type="ECO:0000256" key="10">
    <source>
        <dbReference type="PIRSR" id="PIRSR607992-1"/>
    </source>
</evidence>
<keyword evidence="7" id="KW-1133">Transmembrane helix</keyword>
<dbReference type="AlphaFoldDB" id="A0A2D3VLT3"/>
<evidence type="ECO:0000256" key="1">
    <source>
        <dbReference type="ARBA" id="ARBA00004448"/>
    </source>
</evidence>
<evidence type="ECO:0000313" key="13">
    <source>
        <dbReference type="EMBL" id="CZT25846.1"/>
    </source>
</evidence>
<evidence type="ECO:0000256" key="11">
    <source>
        <dbReference type="PIRSR" id="PIRSR607992-2"/>
    </source>
</evidence>
<reference evidence="13 14" key="1">
    <citation type="submission" date="2016-03" db="EMBL/GenBank/DDBJ databases">
        <authorList>
            <person name="Ploux O."/>
        </authorList>
    </citation>
    <scope>NUCLEOTIDE SEQUENCE [LARGE SCALE GENOMIC DNA]</scope>
    <source>
        <strain evidence="13 14">URUG2</strain>
    </source>
</reference>
<dbReference type="Gene3D" id="1.20.1300.10">
    <property type="entry name" value="Fumarate reductase/succinate dehydrogenase, transmembrane subunit"/>
    <property type="match status" value="1"/>
</dbReference>
<accession>A0A2D3VLT3</accession>
<evidence type="ECO:0000256" key="7">
    <source>
        <dbReference type="ARBA" id="ARBA00022989"/>
    </source>
</evidence>
<dbReference type="CDD" id="cd03496">
    <property type="entry name" value="SQR_TypeC_CybS"/>
    <property type="match status" value="1"/>
</dbReference>
<dbReference type="Pfam" id="PF05328">
    <property type="entry name" value="CybS"/>
    <property type="match status" value="1"/>
</dbReference>
<protein>
    <recommendedName>
        <fullName evidence="12">Succinate dehydrogenase [ubiquinone] cytochrome b small subunit</fullName>
    </recommendedName>
</protein>
<sequence>MATSTLRSPALRQLLAPRTTRALFSPKLNQIQRAQFQTSSRRQILPPLPQVIRGGVNDPAPVPESHPAHGSYHWSMERAVSAALIPLTVVPFAAGSMHPILDGGLIGLIIIHSYIGFQSAITDYFPKWRVPKIRKVADWANLAAVFVVGWGWYEFETNDVGLTEGIKRVWTAGATAKEAANKVQ</sequence>
<dbReference type="PANTHER" id="PTHR13337:SF2">
    <property type="entry name" value="SUCCINATE DEHYDROGENASE [UBIQUINONE] CYTOCHROME B SMALL SUBUNIT, MITOCHONDRIAL"/>
    <property type="match status" value="1"/>
</dbReference>
<dbReference type="GO" id="GO:0006121">
    <property type="term" value="P:mitochondrial electron transport, succinate to ubiquinone"/>
    <property type="evidence" value="ECO:0007669"/>
    <property type="project" value="TreeGrafter"/>
</dbReference>
<keyword evidence="5 12" id="KW-0999">Mitochondrion inner membrane</keyword>
<dbReference type="GO" id="GO:0005743">
    <property type="term" value="C:mitochondrial inner membrane"/>
    <property type="evidence" value="ECO:0007669"/>
    <property type="project" value="UniProtKB-SubCell"/>
</dbReference>
<dbReference type="GeneID" id="35606532"/>
<evidence type="ECO:0000256" key="5">
    <source>
        <dbReference type="ARBA" id="ARBA00022792"/>
    </source>
</evidence>
<evidence type="ECO:0000256" key="9">
    <source>
        <dbReference type="ARBA" id="ARBA00023136"/>
    </source>
</evidence>
<dbReference type="Proteomes" id="UP000225277">
    <property type="component" value="Unassembled WGS sequence"/>
</dbReference>
<evidence type="ECO:0000256" key="8">
    <source>
        <dbReference type="ARBA" id="ARBA00023128"/>
    </source>
</evidence>
<evidence type="ECO:0000256" key="2">
    <source>
        <dbReference type="ARBA" id="ARBA00007294"/>
    </source>
</evidence>
<dbReference type="OrthoDB" id="18577at2759"/>
<dbReference type="EMBL" id="FJUY01000032">
    <property type="protein sequence ID" value="CZT25846.1"/>
    <property type="molecule type" value="Genomic_DNA"/>
</dbReference>
<evidence type="ECO:0000256" key="12">
    <source>
        <dbReference type="RuleBase" id="RU364031"/>
    </source>
</evidence>
<dbReference type="PANTHER" id="PTHR13337">
    <property type="entry name" value="SUCCINATE DEHYDROGENASE"/>
    <property type="match status" value="1"/>
</dbReference>
<dbReference type="STRING" id="112498.A0A2D3VLT3"/>
<dbReference type="GO" id="GO:0006099">
    <property type="term" value="P:tricarboxylic acid cycle"/>
    <property type="evidence" value="ECO:0007669"/>
    <property type="project" value="TreeGrafter"/>
</dbReference>
<proteinExistence type="inferred from homology"/>
<keyword evidence="6 12" id="KW-0809">Transit peptide</keyword>
<dbReference type="GO" id="GO:0020037">
    <property type="term" value="F:heme binding"/>
    <property type="evidence" value="ECO:0007669"/>
    <property type="project" value="TreeGrafter"/>
</dbReference>
<keyword evidence="4" id="KW-0812">Transmembrane</keyword>
<dbReference type="SUPFAM" id="SSF81343">
    <property type="entry name" value="Fumarate reductase respiratory complex transmembrane subunits"/>
    <property type="match status" value="1"/>
</dbReference>
<keyword evidence="9 12" id="KW-0472">Membrane</keyword>
<evidence type="ECO:0000256" key="4">
    <source>
        <dbReference type="ARBA" id="ARBA00022692"/>
    </source>
</evidence>
<feature type="binding site" evidence="10">
    <location>
        <position position="124"/>
    </location>
    <ligand>
        <name>a ubiquinone</name>
        <dbReference type="ChEBI" id="CHEBI:16389"/>
        <note>ligand shared with IP/SDHB</note>
    </ligand>
</feature>
<comment type="subcellular location">
    <subcellularLocation>
        <location evidence="1 12">Mitochondrion inner membrane</location>
        <topology evidence="1 12">Multi-pass membrane protein</topology>
    </subcellularLocation>
</comment>
<keyword evidence="14" id="KW-1185">Reference proteome</keyword>
<evidence type="ECO:0000256" key="6">
    <source>
        <dbReference type="ARBA" id="ARBA00022946"/>
    </source>
</evidence>
<keyword evidence="3" id="KW-0813">Transport</keyword>
<keyword evidence="11" id="KW-0479">Metal-binding</keyword>
<keyword evidence="8 12" id="KW-0496">Mitochondrion</keyword>
<dbReference type="InterPro" id="IPR034804">
    <property type="entry name" value="SQR/QFR_C/D"/>
</dbReference>
<keyword evidence="11" id="KW-0408">Iron</keyword>
<dbReference type="GO" id="GO:0046872">
    <property type="term" value="F:metal ion binding"/>
    <property type="evidence" value="ECO:0007669"/>
    <property type="project" value="UniProtKB-KW"/>
</dbReference>
<name>A0A2D3VLT3_9PEZI</name>
<comment type="similarity">
    <text evidence="2 12">Belongs to the CybS family.</text>
</comment>
<dbReference type="RefSeq" id="XP_023632504.1">
    <property type="nucleotide sequence ID" value="XM_023776736.1"/>
</dbReference>
<dbReference type="GO" id="GO:0048039">
    <property type="term" value="F:ubiquinone binding"/>
    <property type="evidence" value="ECO:0007669"/>
    <property type="project" value="TreeGrafter"/>
</dbReference>
<evidence type="ECO:0000313" key="14">
    <source>
        <dbReference type="Proteomes" id="UP000225277"/>
    </source>
</evidence>
<organism evidence="13 14">
    <name type="scientific">Ramularia collo-cygni</name>
    <dbReference type="NCBI Taxonomy" id="112498"/>
    <lineage>
        <taxon>Eukaryota</taxon>
        <taxon>Fungi</taxon>
        <taxon>Dikarya</taxon>
        <taxon>Ascomycota</taxon>
        <taxon>Pezizomycotina</taxon>
        <taxon>Dothideomycetes</taxon>
        <taxon>Dothideomycetidae</taxon>
        <taxon>Mycosphaerellales</taxon>
        <taxon>Mycosphaerellaceae</taxon>
        <taxon>Ramularia</taxon>
    </lineage>
</organism>
<gene>
    <name evidence="13" type="ORF">RCC_11515</name>
</gene>
<feature type="binding site" description="axial binding residue" evidence="11">
    <location>
        <position position="112"/>
    </location>
    <ligand>
        <name>heme b</name>
        <dbReference type="ChEBI" id="CHEBI:60344"/>
        <note>ligand shared with SDHC</note>
    </ligand>
    <ligandPart>
        <name>Fe</name>
        <dbReference type="ChEBI" id="CHEBI:18248"/>
    </ligandPart>
</feature>
<evidence type="ECO:0000256" key="3">
    <source>
        <dbReference type="ARBA" id="ARBA00022448"/>
    </source>
</evidence>
<dbReference type="InterPro" id="IPR007992">
    <property type="entry name" value="CybS"/>
</dbReference>